<dbReference type="AlphaFoldDB" id="Q9HJP8"/>
<dbReference type="Pfam" id="PF01882">
    <property type="entry name" value="DUF58"/>
    <property type="match status" value="1"/>
</dbReference>
<keyword evidence="1" id="KW-0812">Transmembrane</keyword>
<dbReference type="PANTHER" id="PTHR33608:SF6">
    <property type="entry name" value="BLL2464 PROTEIN"/>
    <property type="match status" value="1"/>
</dbReference>
<protein>
    <recommendedName>
        <fullName evidence="2">DUF58 domain-containing protein</fullName>
    </recommendedName>
</protein>
<feature type="domain" description="DUF58" evidence="2">
    <location>
        <begin position="201"/>
        <end position="343"/>
    </location>
</feature>
<dbReference type="RefSeq" id="WP_010901328.1">
    <property type="nucleotide sequence ID" value="NC_002578.1"/>
</dbReference>
<gene>
    <name evidence="3" type="ordered locus">Ta0919</name>
</gene>
<reference evidence="3 4" key="1">
    <citation type="journal article" date="2000" name="Nature">
        <title>The genome sequence of the thermoacidophilic scavenger Thermoplasma acidophilum.</title>
        <authorList>
            <person name="Ruepp A."/>
            <person name="Graml W."/>
            <person name="Santos-Martinez M.L."/>
            <person name="Koretke K.K."/>
            <person name="Volker C."/>
            <person name="Mewes H.W."/>
            <person name="Frishman D."/>
            <person name="Stocker S."/>
            <person name="Lupas A.N."/>
            <person name="Baumeister W."/>
        </authorList>
    </citation>
    <scope>NUCLEOTIDE SEQUENCE [LARGE SCALE GENOMIC DNA]</scope>
    <source>
        <strain evidence="4">ATCC 25905 / DSM 1728 / JCM 9062 / NBRC 15155 / AMRC-C165</strain>
    </source>
</reference>
<dbReference type="OrthoDB" id="3263at2157"/>
<dbReference type="PaxDb" id="273075-Ta0919"/>
<dbReference type="KEGG" id="tac:Ta0919"/>
<dbReference type="InParanoid" id="Q9HJP8"/>
<dbReference type="HOGENOM" id="CLU_643440_0_0_2"/>
<dbReference type="STRING" id="273075.gene:9572135"/>
<dbReference type="eggNOG" id="arCOG02742">
    <property type="taxonomic scope" value="Archaea"/>
</dbReference>
<name>Q9HJP8_THEAC</name>
<keyword evidence="1" id="KW-1133">Transmembrane helix</keyword>
<keyword evidence="1" id="KW-0472">Membrane</keyword>
<evidence type="ECO:0000313" key="3">
    <source>
        <dbReference type="EMBL" id="CAC12048.1"/>
    </source>
</evidence>
<dbReference type="EMBL" id="AL445065">
    <property type="protein sequence ID" value="CAC12048.1"/>
    <property type="molecule type" value="Genomic_DNA"/>
</dbReference>
<evidence type="ECO:0000256" key="1">
    <source>
        <dbReference type="SAM" id="Phobius"/>
    </source>
</evidence>
<evidence type="ECO:0000313" key="4">
    <source>
        <dbReference type="Proteomes" id="UP000001024"/>
    </source>
</evidence>
<dbReference type="EnsemblBacteria" id="CAC12048">
    <property type="protein sequence ID" value="CAC12048"/>
    <property type="gene ID" value="CAC12048"/>
</dbReference>
<feature type="transmembrane region" description="Helical" evidence="1">
    <location>
        <begin position="25"/>
        <end position="46"/>
    </location>
</feature>
<proteinExistence type="predicted"/>
<keyword evidence="4" id="KW-1185">Reference proteome</keyword>
<organism evidence="3 4">
    <name type="scientific">Thermoplasma acidophilum (strain ATCC 25905 / DSM 1728 / JCM 9062 / NBRC 15155 / AMRC-C165)</name>
    <dbReference type="NCBI Taxonomy" id="273075"/>
    <lineage>
        <taxon>Archaea</taxon>
        <taxon>Methanobacteriati</taxon>
        <taxon>Thermoplasmatota</taxon>
        <taxon>Thermoplasmata</taxon>
        <taxon>Thermoplasmatales</taxon>
        <taxon>Thermoplasmataceae</taxon>
        <taxon>Thermoplasma</taxon>
    </lineage>
</organism>
<sequence length="433" mass="50114">MIRRAGYLILSASIYNIFESILLGYRYYIIFSIILFFVFSSDILIFNLTTARKLRNVEVEISSENEKARKFSPKEFTIAFLNRNNSPLSFHYYVYSSDTFRMSGDFEGFISLKPFERAVKKFSVTPNTIGRYKLGPVSVYIEDGMRFAVERAEVSKIIDLRVAPALSEIMAARSERISNMLYYTGIHYNKKAGQGYDFLTLREYVPGDEIRYVAWAMIGRTRGDDLYVKQMEEERIMDVIFLIDYGNGMNQGHDGKRMFDSIMADVIKTSYKIRKNQDGVGFFISSSETNVFIPPERTAAPIENLQKVISDIRPAGSFSLKSSLDFLKRKIKKTTMIFIISSFEYGEDPRWIRDMIGSYKAMIFIANPYDFIVTGEENRTLRATLFHKQHDLVERKKEILRSLGFRTEIVGSRDAYRKLVASYLYAKMNNMGE</sequence>
<evidence type="ECO:0000259" key="2">
    <source>
        <dbReference type="Pfam" id="PF01882"/>
    </source>
</evidence>
<accession>Q9HJP8</accession>
<dbReference type="InterPro" id="IPR002881">
    <property type="entry name" value="DUF58"/>
</dbReference>
<dbReference type="Proteomes" id="UP000001024">
    <property type="component" value="Chromosome"/>
</dbReference>
<dbReference type="PANTHER" id="PTHR33608">
    <property type="entry name" value="BLL2464 PROTEIN"/>
    <property type="match status" value="1"/>
</dbReference>